<dbReference type="SUPFAM" id="SSF54001">
    <property type="entry name" value="Cysteine proteinases"/>
    <property type="match status" value="1"/>
</dbReference>
<evidence type="ECO:0000256" key="2">
    <source>
        <dbReference type="ARBA" id="ARBA00022670"/>
    </source>
</evidence>
<dbReference type="PANTHER" id="PTHR47359">
    <property type="entry name" value="PEPTIDOGLYCAN DL-ENDOPEPTIDASE CWLO"/>
    <property type="match status" value="1"/>
</dbReference>
<dbReference type="PANTHER" id="PTHR47359:SF3">
    <property type="entry name" value="NLP_P60 DOMAIN-CONTAINING PROTEIN-RELATED"/>
    <property type="match status" value="1"/>
</dbReference>
<evidence type="ECO:0000256" key="5">
    <source>
        <dbReference type="SAM" id="MobiDB-lite"/>
    </source>
</evidence>
<sequence>MVALPADSESAPIPSSAVVAAPEPAPAAPESRSVTVAGLGEFAVPNSLPVLTGIPGVTDSAATPAAPAMVTPKQNTGERAVEAAKSKLGSYYRAGGNGPDSFDCSGLVQWSYAQAGVDLPRTSYSQLNSGTPVGLDELQPGDLVSFYGGGHSAIYAGDGKVIHASTYGTGVIESDMGNMPVTGARRF</sequence>
<protein>
    <submittedName>
        <fullName evidence="7">C40 family peptidase</fullName>
    </submittedName>
</protein>
<keyword evidence="8" id="KW-1185">Reference proteome</keyword>
<dbReference type="Gene3D" id="3.90.1720.10">
    <property type="entry name" value="endopeptidase domain like (from Nostoc punctiforme)"/>
    <property type="match status" value="1"/>
</dbReference>
<dbReference type="Proteomes" id="UP000602198">
    <property type="component" value="Unassembled WGS sequence"/>
</dbReference>
<evidence type="ECO:0000259" key="6">
    <source>
        <dbReference type="PROSITE" id="PS51935"/>
    </source>
</evidence>
<evidence type="ECO:0000313" key="7">
    <source>
        <dbReference type="EMBL" id="MBL1075398.1"/>
    </source>
</evidence>
<comment type="similarity">
    <text evidence="1">Belongs to the peptidase C40 family.</text>
</comment>
<evidence type="ECO:0000256" key="4">
    <source>
        <dbReference type="ARBA" id="ARBA00022807"/>
    </source>
</evidence>
<proteinExistence type="inferred from homology"/>
<keyword evidence="3" id="KW-0378">Hydrolase</keyword>
<dbReference type="InterPro" id="IPR051794">
    <property type="entry name" value="PG_Endopeptidase_C40"/>
</dbReference>
<reference evidence="7 8" key="1">
    <citation type="submission" date="2021-01" db="EMBL/GenBank/DDBJ databases">
        <title>WGS of actinomycetes isolated from Thailand.</title>
        <authorList>
            <person name="Thawai C."/>
        </authorList>
    </citation>
    <scope>NUCLEOTIDE SEQUENCE [LARGE SCALE GENOMIC DNA]</scope>
    <source>
        <strain evidence="7 8">LPG 2</strain>
    </source>
</reference>
<dbReference type="InterPro" id="IPR038765">
    <property type="entry name" value="Papain-like_cys_pep_sf"/>
</dbReference>
<evidence type="ECO:0000256" key="1">
    <source>
        <dbReference type="ARBA" id="ARBA00007074"/>
    </source>
</evidence>
<dbReference type="InterPro" id="IPR000064">
    <property type="entry name" value="NLP_P60_dom"/>
</dbReference>
<comment type="caution">
    <text evidence="7">The sequence shown here is derived from an EMBL/GenBank/DDBJ whole genome shotgun (WGS) entry which is preliminary data.</text>
</comment>
<evidence type="ECO:0000256" key="3">
    <source>
        <dbReference type="ARBA" id="ARBA00022801"/>
    </source>
</evidence>
<dbReference type="EMBL" id="JAERRJ010000005">
    <property type="protein sequence ID" value="MBL1075398.1"/>
    <property type="molecule type" value="Genomic_DNA"/>
</dbReference>
<keyword evidence="2" id="KW-0645">Protease</keyword>
<dbReference type="PROSITE" id="PS51935">
    <property type="entry name" value="NLPC_P60"/>
    <property type="match status" value="1"/>
</dbReference>
<feature type="region of interest" description="Disordered" evidence="5">
    <location>
        <begin position="1"/>
        <end position="31"/>
    </location>
</feature>
<keyword evidence="4" id="KW-0788">Thiol protease</keyword>
<name>A0ABS1M8C4_9NOCA</name>
<feature type="domain" description="NlpC/P60" evidence="6">
    <location>
        <begin position="74"/>
        <end position="187"/>
    </location>
</feature>
<feature type="compositionally biased region" description="Low complexity" evidence="5">
    <location>
        <begin position="8"/>
        <end position="31"/>
    </location>
</feature>
<organism evidence="7 8">
    <name type="scientific">Nocardia acididurans</name>
    <dbReference type="NCBI Taxonomy" id="2802282"/>
    <lineage>
        <taxon>Bacteria</taxon>
        <taxon>Bacillati</taxon>
        <taxon>Actinomycetota</taxon>
        <taxon>Actinomycetes</taxon>
        <taxon>Mycobacteriales</taxon>
        <taxon>Nocardiaceae</taxon>
        <taxon>Nocardia</taxon>
    </lineage>
</organism>
<dbReference type="Pfam" id="PF00877">
    <property type="entry name" value="NLPC_P60"/>
    <property type="match status" value="1"/>
</dbReference>
<accession>A0ABS1M8C4</accession>
<evidence type="ECO:0000313" key="8">
    <source>
        <dbReference type="Proteomes" id="UP000602198"/>
    </source>
</evidence>
<gene>
    <name evidence="7" type="ORF">JK358_13435</name>
</gene>